<feature type="region of interest" description="Disordered" evidence="1">
    <location>
        <begin position="1413"/>
        <end position="1479"/>
    </location>
</feature>
<dbReference type="Proteomes" id="UP000567179">
    <property type="component" value="Unassembled WGS sequence"/>
</dbReference>
<dbReference type="InterPro" id="IPR036890">
    <property type="entry name" value="HATPase_C_sf"/>
</dbReference>
<dbReference type="Pfam" id="PF25794">
    <property type="entry name" value="SACS"/>
    <property type="match status" value="1"/>
</dbReference>
<dbReference type="Gene3D" id="3.30.565.10">
    <property type="entry name" value="Histidine kinase-like ATPase, C-terminal domain"/>
    <property type="match status" value="1"/>
</dbReference>
<reference evidence="3 4" key="1">
    <citation type="journal article" date="2020" name="ISME J.">
        <title>Uncovering the hidden diversity of litter-decomposition mechanisms in mushroom-forming fungi.</title>
        <authorList>
            <person name="Floudas D."/>
            <person name="Bentzer J."/>
            <person name="Ahren D."/>
            <person name="Johansson T."/>
            <person name="Persson P."/>
            <person name="Tunlid A."/>
        </authorList>
    </citation>
    <scope>NUCLEOTIDE SEQUENCE [LARGE SCALE GENOMIC DNA]</scope>
    <source>
        <strain evidence="3 4">CBS 101986</strain>
    </source>
</reference>
<comment type="caution">
    <text evidence="3">The sequence shown here is derived from an EMBL/GenBank/DDBJ whole genome shotgun (WGS) entry which is preliminary data.</text>
</comment>
<feature type="domain" description="Sacsin/Nov" evidence="2">
    <location>
        <begin position="24"/>
        <end position="152"/>
    </location>
</feature>
<evidence type="ECO:0000259" key="2">
    <source>
        <dbReference type="Pfam" id="PF25794"/>
    </source>
</evidence>
<feature type="region of interest" description="Disordered" evidence="1">
    <location>
        <begin position="1504"/>
        <end position="1536"/>
    </location>
</feature>
<gene>
    <name evidence="3" type="ORF">D9619_001401</name>
</gene>
<organism evidence="3 4">
    <name type="scientific">Psilocybe cf. subviscida</name>
    <dbReference type="NCBI Taxonomy" id="2480587"/>
    <lineage>
        <taxon>Eukaryota</taxon>
        <taxon>Fungi</taxon>
        <taxon>Dikarya</taxon>
        <taxon>Basidiomycota</taxon>
        <taxon>Agaricomycotina</taxon>
        <taxon>Agaricomycetes</taxon>
        <taxon>Agaricomycetidae</taxon>
        <taxon>Agaricales</taxon>
        <taxon>Agaricineae</taxon>
        <taxon>Strophariaceae</taxon>
        <taxon>Psilocybe</taxon>
    </lineage>
</organism>
<evidence type="ECO:0000256" key="1">
    <source>
        <dbReference type="SAM" id="MobiDB-lite"/>
    </source>
</evidence>
<proteinExistence type="predicted"/>
<dbReference type="InterPro" id="IPR022155">
    <property type="entry name" value="DUF3684"/>
</dbReference>
<dbReference type="InterPro" id="IPR020575">
    <property type="entry name" value="Hsp90_N"/>
</dbReference>
<dbReference type="EMBL" id="JAACJJ010000028">
    <property type="protein sequence ID" value="KAF5321220.1"/>
    <property type="molecule type" value="Genomic_DNA"/>
</dbReference>
<name>A0A8H5F297_9AGAR</name>
<dbReference type="PANTHER" id="PTHR47839:SF1">
    <property type="entry name" value="DOMAIN PROTEIN, PUTATIVE (AFU_ORTHOLOGUE AFUA_6G04830)-RELATED"/>
    <property type="match status" value="1"/>
</dbReference>
<feature type="compositionally biased region" description="Basic and acidic residues" evidence="1">
    <location>
        <begin position="1413"/>
        <end position="1424"/>
    </location>
</feature>
<protein>
    <recommendedName>
        <fullName evidence="2">Sacsin/Nov domain-containing protein</fullName>
    </recommendedName>
</protein>
<sequence>MSTAKDKLWASGHDETVEVNQRALIDKVLARYSGEFTVFRELLQNSDDAQSKAVEIRFETQAYLNSKSTTRASEGPVTVVNTDGELPDLKTANVHSWTFKNNGIIFRDEDWSRLKKIAEGNPDEEKIGAFGVGFYSLFSVTEEPFVTSGDQWMGFYWKDKKDQLFARRGRLPEDEGDSKARAWTSFGMVLREPAPIPLAFDFTRFLASSLTFMRTLNEVSVFFDDKRLVKLNKASGLPRNLGVPKGLNCRSPSGIMTVDGIQCTPLYIQAQVMKWIFSSGTEKKRPQPRAEPVSKPGGSSFFSSLFSSLSGGTTPHRIATPTPLPVVKKVDHRAISETSVSLSIYSASVQVRLTKQLSSEIHRSTKKNPPARTKFELIYTAKDEYDASVEEDAKQPEATGSIFQGLRADIDGLGAARVFIGHSTAQSTGIGGHVAARFIPTVERESIDFVDRNVAVWNKELLAIGGLLSRSVYEAELQSVHEQWEASDDEDIRNRLMARVVHALKFFSFYNSTPSPDVSSFMEAAFFVCSPADKFPLISTKGVRSVADIRLPDPAFAGFLKDLPTVPEEIMNNAPGIISALQARGAIKPIKFEDVLKELRSRPLNESEFIACLNWWISIYKDADRARLLPVRTQIIDAIILATGTENGEKVIPMASIKTFLNPKSSSGSIPPDGPFPDDLLPPSISKAFKPELLSSCLPWTELSAVNWISFISQTEQLPAEHNIDINPEWAERVITYITRTWPTLTAGSKAEIHQLLKTKTCIPTSAGMKVASDAYFSNVSLFRDLPIVTFPSGMVIKGTLDKVLQELGVRRHVDLQLLFNRMIKTNEWTVADLTKYLASVKDSMTQEEYERLKATSAFLAENAAQGPKPKRFKASQLYEPLDVFRALKLPIIDWGTQTKWRSTSEEAKFLFGLGLQRHPSLEVLINLCADHDPGVQTAALKYLIDNLDTKYQDYDPYRFKEVAFIPALKGSSPCQGTIQEVYSGPWASVGFMVLQPSYLPHTAKLKIKEHPSATQLISLLETKPPATTKEAEELFRLLAARVSDFRSSDFQRLSNIHFVPIQSLPGSAGPTMRWLPPILCYLGGSSEAAFHSKLFTFVDFGQSANAFLAACGSRNQPTVEEIAKILLNDPKHFFELAKGPTNFLGELRNLAVNSKMLSYPTTQRMKRSSILLGCQRKSRTQQKSDDDLDEDEWDIVYELKKPSEIIIADDTSAYQFFGDKLYTAPQEDIIEAFYTTLGSPRLSQVVKEEHKTTAELHDSKLASETRALILERLPLFLHEHHAASLAVSYSWISSPKNFVVRAFGKLTMVKHLRYENQHLSRTQDASAVAQKTRYGTIELSIAGNAQVDMYEVATSLNQFIFKSPKANDALLFMTILSTDLRSLKRRGYNVDRILRQQKDARVAAENARIAREKEMKEEQELEKSQPLLPGGFHDPETSNVAAEPPTQHIAPPPPAKDHPPPHNEVATSPTNSPDASANSLQNIKRKFGLGSAAAQLEKITNAVQRNVKPHLPTPSTSGEQPHPPGEAGPGVTPLSNISKNIDLAISACRSESGDLLQNREHMQRVKESMNDGYCDISGRKGNLRNIGQMGPVKIFISEEVPTDPETFMETKHQTIARFIHIMTPLARIYELPIINLHIFFDLQGGIIAFNRNGSIFLNLRYFEEWHDTDVKARKLTDAFISWYFTLAHEIAHNLVQPHNSEHEFYFSAICERHFVKLAAQLSAPPPTSL</sequence>
<dbReference type="PRINTS" id="PR00775">
    <property type="entry name" value="HEATSHOCK90"/>
</dbReference>
<accession>A0A8H5F297</accession>
<dbReference type="OrthoDB" id="10031156at2759"/>
<evidence type="ECO:0000313" key="3">
    <source>
        <dbReference type="EMBL" id="KAF5321220.1"/>
    </source>
</evidence>
<dbReference type="PANTHER" id="PTHR47839">
    <property type="entry name" value="DOMAIN PROTEIN, PUTATIVE (AFU_ORTHOLOGUE AFUA_6G04830)-RELATED"/>
    <property type="match status" value="1"/>
</dbReference>
<dbReference type="Pfam" id="PF12449">
    <property type="entry name" value="DUF3684"/>
    <property type="match status" value="1"/>
</dbReference>
<dbReference type="InterPro" id="IPR058210">
    <property type="entry name" value="SACS/Nov_dom"/>
</dbReference>
<evidence type="ECO:0000313" key="4">
    <source>
        <dbReference type="Proteomes" id="UP000567179"/>
    </source>
</evidence>
<dbReference type="SUPFAM" id="SSF55874">
    <property type="entry name" value="ATPase domain of HSP90 chaperone/DNA topoisomerase II/histidine kinase"/>
    <property type="match status" value="1"/>
</dbReference>
<keyword evidence="4" id="KW-1185">Reference proteome</keyword>
<feature type="compositionally biased region" description="Polar residues" evidence="1">
    <location>
        <begin position="1466"/>
        <end position="1479"/>
    </location>
</feature>